<dbReference type="Proteomes" id="UP000029389">
    <property type="component" value="Unassembled WGS sequence"/>
</dbReference>
<dbReference type="AlphaFoldDB" id="A0A090Y7T3"/>
<evidence type="ECO:0000313" key="2">
    <source>
        <dbReference type="EMBL" id="RFT64468.1"/>
    </source>
</evidence>
<gene>
    <name evidence="2" type="ORF">D0U04_21555</name>
    <name evidence="1" type="ORF">DJ93_6010</name>
</gene>
<dbReference type="RefSeq" id="WP_042985230.1">
    <property type="nucleotide sequence ID" value="NZ_JMQC01000012.1"/>
</dbReference>
<organism evidence="1 3">
    <name type="scientific">Bacillus clarus</name>
    <dbReference type="NCBI Taxonomy" id="2338372"/>
    <lineage>
        <taxon>Bacteria</taxon>
        <taxon>Bacillati</taxon>
        <taxon>Bacillota</taxon>
        <taxon>Bacilli</taxon>
        <taxon>Bacillales</taxon>
        <taxon>Bacillaceae</taxon>
        <taxon>Bacillus</taxon>
        <taxon>Bacillus cereus group</taxon>
    </lineage>
</organism>
<reference evidence="2 4" key="2">
    <citation type="submission" date="2018-08" db="EMBL/GenBank/DDBJ databases">
        <title>Bacillus clarus sp. nov. strain PS00077A.</title>
        <authorList>
            <person name="Mendez Acevedo M."/>
            <person name="Carroll L."/>
            <person name="Mukherjee M."/>
            <person name="Wiedmann M."/>
            <person name="Kovac J."/>
        </authorList>
    </citation>
    <scope>NUCLEOTIDE SEQUENCE [LARGE SCALE GENOMIC DNA]</scope>
    <source>
        <strain evidence="2 4">PS00077A</strain>
    </source>
</reference>
<protein>
    <submittedName>
        <fullName evidence="1">Uncharacterized protein</fullName>
    </submittedName>
</protein>
<reference evidence="1 3" key="1">
    <citation type="submission" date="2014-04" db="EMBL/GenBank/DDBJ databases">
        <authorList>
            <person name="Bishop-Lilly K.A."/>
            <person name="Broomall S.M."/>
            <person name="Chain P.S."/>
            <person name="Chertkov O."/>
            <person name="Coyne S.R."/>
            <person name="Daligault H.E."/>
            <person name="Davenport K.W."/>
            <person name="Erkkila T."/>
            <person name="Frey K.G."/>
            <person name="Gibbons H.S."/>
            <person name="Gu W."/>
            <person name="Jaissle J."/>
            <person name="Johnson S.L."/>
            <person name="Koroleva G.I."/>
            <person name="Ladner J.T."/>
            <person name="Lo C.-C."/>
            <person name="Minogue T.D."/>
            <person name="Munk C."/>
            <person name="Palacios G.F."/>
            <person name="Redden C.L."/>
            <person name="Rosenzweig C.N."/>
            <person name="Scholz M.B."/>
            <person name="Teshima H."/>
            <person name="Xu Y."/>
        </authorList>
    </citation>
    <scope>NUCLEOTIDE SEQUENCE [LARGE SCALE GENOMIC DNA]</scope>
    <source>
        <strain evidence="1 3">BHP</strain>
    </source>
</reference>
<evidence type="ECO:0000313" key="3">
    <source>
        <dbReference type="Proteomes" id="UP000029389"/>
    </source>
</evidence>
<dbReference type="PATRIC" id="fig|1405.8.peg.6105"/>
<sequence length="146" mass="17361">MKKYTIKETVYFENIDLNVEVARFKGTEQKAFDFAQNMDLKVLLHENHLEILLNGQSYTIQNSDRERYQFRICTKDIKPIPLSDIEKMTDSEKVALLQNEAYQLKEEDFKDVNWNFTEVYRLLKEMRPNTKVFNFDSLAYSIDIAS</sequence>
<evidence type="ECO:0000313" key="1">
    <source>
        <dbReference type="EMBL" id="KFM94833.1"/>
    </source>
</evidence>
<evidence type="ECO:0000313" key="4">
    <source>
        <dbReference type="Proteomes" id="UP000264294"/>
    </source>
</evidence>
<dbReference type="Proteomes" id="UP000264294">
    <property type="component" value="Unassembled WGS sequence"/>
</dbReference>
<name>A0A090Y7T3_9BACI</name>
<keyword evidence="4" id="KW-1185">Reference proteome</keyword>
<dbReference type="EMBL" id="JMQC01000012">
    <property type="protein sequence ID" value="KFM94833.1"/>
    <property type="molecule type" value="Genomic_DNA"/>
</dbReference>
<dbReference type="EMBL" id="QVOD01000034">
    <property type="protein sequence ID" value="RFT64468.1"/>
    <property type="molecule type" value="Genomic_DNA"/>
</dbReference>
<accession>A0A090Y7T3</accession>
<proteinExistence type="predicted"/>
<comment type="caution">
    <text evidence="1">The sequence shown here is derived from an EMBL/GenBank/DDBJ whole genome shotgun (WGS) entry which is preliminary data.</text>
</comment>